<dbReference type="Proteomes" id="UP000006263">
    <property type="component" value="Unassembled WGS sequence"/>
</dbReference>
<comment type="caution">
    <text evidence="2">The sequence shown here is derived from an EMBL/GenBank/DDBJ whole genome shotgun (WGS) entry which is preliminary data.</text>
</comment>
<proteinExistence type="predicted"/>
<organism evidence="2 3">
    <name type="scientific">Paraglaciecola mesophila KMM 241</name>
    <dbReference type="NCBI Taxonomy" id="1128912"/>
    <lineage>
        <taxon>Bacteria</taxon>
        <taxon>Pseudomonadati</taxon>
        <taxon>Pseudomonadota</taxon>
        <taxon>Gammaproteobacteria</taxon>
        <taxon>Alteromonadales</taxon>
        <taxon>Alteromonadaceae</taxon>
        <taxon>Paraglaciecola</taxon>
    </lineage>
</organism>
<gene>
    <name evidence="2" type="ORF">GMES_2395</name>
</gene>
<protein>
    <submittedName>
        <fullName evidence="2">Uncharacterized protein</fullName>
    </submittedName>
</protein>
<sequence>MHELPQTYDKKMINSSQNEIGSPTKTDLRKLIVNDDTMQKR</sequence>
<evidence type="ECO:0000313" key="3">
    <source>
        <dbReference type="Proteomes" id="UP000006263"/>
    </source>
</evidence>
<accession>K6ZMV0</accession>
<name>K6ZMV0_9ALTE</name>
<evidence type="ECO:0000256" key="1">
    <source>
        <dbReference type="SAM" id="MobiDB-lite"/>
    </source>
</evidence>
<reference evidence="2 3" key="1">
    <citation type="journal article" date="2017" name="Antonie Van Leeuwenhoek">
        <title>Rhizobium rhizosphaerae sp. nov., a novel species isolated from rice rhizosphere.</title>
        <authorList>
            <person name="Zhao J.J."/>
            <person name="Zhang J."/>
            <person name="Zhang R.J."/>
            <person name="Zhang C.W."/>
            <person name="Yin H.Q."/>
            <person name="Zhang X.X."/>
        </authorList>
    </citation>
    <scope>NUCLEOTIDE SEQUENCE [LARGE SCALE GENOMIC DNA]</scope>
    <source>
        <strain evidence="2 3">KMM 241</strain>
    </source>
</reference>
<feature type="compositionally biased region" description="Basic and acidic residues" evidence="1">
    <location>
        <begin position="1"/>
        <end position="12"/>
    </location>
</feature>
<dbReference type="EMBL" id="BAEP01000049">
    <property type="protein sequence ID" value="GAC24690.1"/>
    <property type="molecule type" value="Genomic_DNA"/>
</dbReference>
<evidence type="ECO:0000313" key="2">
    <source>
        <dbReference type="EMBL" id="GAC24690.1"/>
    </source>
</evidence>
<feature type="compositionally biased region" description="Polar residues" evidence="1">
    <location>
        <begin position="13"/>
        <end position="25"/>
    </location>
</feature>
<feature type="region of interest" description="Disordered" evidence="1">
    <location>
        <begin position="1"/>
        <end position="27"/>
    </location>
</feature>
<dbReference type="AlphaFoldDB" id="K6ZMV0"/>